<proteinExistence type="predicted"/>
<evidence type="ECO:0000313" key="4">
    <source>
        <dbReference type="EMBL" id="KAJ5072073.1"/>
    </source>
</evidence>
<dbReference type="SUPFAM" id="SSF47923">
    <property type="entry name" value="Ypt/Rab-GAP domain of gyp1p"/>
    <property type="match status" value="2"/>
</dbReference>
<dbReference type="GO" id="GO:0005096">
    <property type="term" value="F:GTPase activator activity"/>
    <property type="evidence" value="ECO:0007669"/>
    <property type="project" value="TreeGrafter"/>
</dbReference>
<feature type="coiled-coil region" evidence="1">
    <location>
        <begin position="110"/>
        <end position="137"/>
    </location>
</feature>
<dbReference type="OrthoDB" id="294251at2759"/>
<dbReference type="EMBL" id="JAPDFW010000083">
    <property type="protein sequence ID" value="KAJ5072073.1"/>
    <property type="molecule type" value="Genomic_DNA"/>
</dbReference>
<dbReference type="InterPro" id="IPR035969">
    <property type="entry name" value="Rab-GAP_TBC_sf"/>
</dbReference>
<organism evidence="4 5">
    <name type="scientific">Anaeramoeba ignava</name>
    <name type="common">Anaerobic marine amoeba</name>
    <dbReference type="NCBI Taxonomy" id="1746090"/>
    <lineage>
        <taxon>Eukaryota</taxon>
        <taxon>Metamonada</taxon>
        <taxon>Anaeramoebidae</taxon>
        <taxon>Anaeramoeba</taxon>
    </lineage>
</organism>
<sequence>MNKTQEEENEIIQKIRSLNEKERKKIERESRNRAKRDLKIKIKKEKEANEKEKKMKNLKTKWIEVLTTVKSTENIRNYKSIQNLCFQGIPPSIRGTIWQNLIPNNLHITLQLFNSLKKEAKQTLEKLEILNQNEINKWKQSNKLQDSNQPIESPSNQNKPHKANGNHKKNNSLDQGIGDKTSIVFGKEDSITLISLDLPRTFPGLKLFKENGPIYGFLHDLLGAYTRYRPDLGYVQGMSYLAAMFLINMDPFPAFCALSNTLNSELMINFYNVNMRFINQRILVFDKFLQKFEKEIFNHLRSLEITSELFLIDWFMTIFSNVLPLDITSRVWDCYFFFGEPFLYRTGIAIIRLLKNNLLNHIFDDCVKCLLSGFQSISEDDLFQEISKIKISEKKLDKIIKLTIVPEEENSNQDDSEK</sequence>
<dbReference type="PANTHER" id="PTHR47219:SF15">
    <property type="entry name" value="TBC1 DOMAIN FAMILY MEMBER 12 ISOFORM X1"/>
    <property type="match status" value="1"/>
</dbReference>
<feature type="coiled-coil region" evidence="1">
    <location>
        <begin position="1"/>
        <end position="61"/>
    </location>
</feature>
<keyword evidence="1" id="KW-0175">Coiled coil</keyword>
<protein>
    <recommendedName>
        <fullName evidence="3">Rab-GAP TBC domain-containing protein</fullName>
    </recommendedName>
</protein>
<dbReference type="AlphaFoldDB" id="A0A9Q0RA31"/>
<dbReference type="Gene3D" id="1.10.10.750">
    <property type="entry name" value="Ypt/Rab-GAP domain of gyp1p, domain 1"/>
    <property type="match status" value="1"/>
</dbReference>
<feature type="compositionally biased region" description="Polar residues" evidence="2">
    <location>
        <begin position="140"/>
        <end position="158"/>
    </location>
</feature>
<feature type="domain" description="Rab-GAP TBC" evidence="3">
    <location>
        <begin position="88"/>
        <end position="339"/>
    </location>
</feature>
<name>A0A9Q0RA31_ANAIG</name>
<feature type="compositionally biased region" description="Basic residues" evidence="2">
    <location>
        <begin position="159"/>
        <end position="170"/>
    </location>
</feature>
<evidence type="ECO:0000313" key="5">
    <source>
        <dbReference type="Proteomes" id="UP001149090"/>
    </source>
</evidence>
<accession>A0A9Q0RA31</accession>
<gene>
    <name evidence="4" type="ORF">M0811_09717</name>
</gene>
<dbReference type="InterPro" id="IPR000195">
    <property type="entry name" value="Rab-GAP-TBC_dom"/>
</dbReference>
<dbReference type="Pfam" id="PF00566">
    <property type="entry name" value="RabGAP-TBC"/>
    <property type="match status" value="1"/>
</dbReference>
<dbReference type="Proteomes" id="UP001149090">
    <property type="component" value="Unassembled WGS sequence"/>
</dbReference>
<dbReference type="Gene3D" id="1.10.472.80">
    <property type="entry name" value="Ypt/Rab-GAP domain of gyp1p, domain 3"/>
    <property type="match status" value="1"/>
</dbReference>
<evidence type="ECO:0000259" key="3">
    <source>
        <dbReference type="PROSITE" id="PS50086"/>
    </source>
</evidence>
<dbReference type="PROSITE" id="PS50086">
    <property type="entry name" value="TBC_RABGAP"/>
    <property type="match status" value="1"/>
</dbReference>
<comment type="caution">
    <text evidence="4">The sequence shown here is derived from an EMBL/GenBank/DDBJ whole genome shotgun (WGS) entry which is preliminary data.</text>
</comment>
<dbReference type="Gene3D" id="1.10.8.270">
    <property type="entry name" value="putative rabgap domain of human tbc1 domain family member 14 like domains"/>
    <property type="match status" value="1"/>
</dbReference>
<dbReference type="GO" id="GO:0031267">
    <property type="term" value="F:small GTPase binding"/>
    <property type="evidence" value="ECO:0007669"/>
    <property type="project" value="TreeGrafter"/>
</dbReference>
<reference evidence="4" key="1">
    <citation type="submission" date="2022-10" db="EMBL/GenBank/DDBJ databases">
        <title>Novel sulphate-reducing endosymbionts in the free-living metamonad Anaeramoeba.</title>
        <authorList>
            <person name="Jerlstrom-Hultqvist J."/>
            <person name="Cepicka I."/>
            <person name="Gallot-Lavallee L."/>
            <person name="Salas-Leiva D."/>
            <person name="Curtis B.A."/>
            <person name="Zahonova K."/>
            <person name="Pipaliya S."/>
            <person name="Dacks J."/>
            <person name="Roger A.J."/>
        </authorList>
    </citation>
    <scope>NUCLEOTIDE SEQUENCE</scope>
    <source>
        <strain evidence="4">BMAN</strain>
    </source>
</reference>
<dbReference type="OMA" id="FQEAGPY"/>
<evidence type="ECO:0000256" key="2">
    <source>
        <dbReference type="SAM" id="MobiDB-lite"/>
    </source>
</evidence>
<keyword evidence="5" id="KW-1185">Reference proteome</keyword>
<evidence type="ECO:0000256" key="1">
    <source>
        <dbReference type="SAM" id="Coils"/>
    </source>
</evidence>
<dbReference type="PANTHER" id="PTHR47219">
    <property type="entry name" value="RAB GTPASE-ACTIVATING PROTEIN 1-LIKE"/>
    <property type="match status" value="1"/>
</dbReference>
<feature type="region of interest" description="Disordered" evidence="2">
    <location>
        <begin position="140"/>
        <end position="175"/>
    </location>
</feature>
<dbReference type="InterPro" id="IPR050302">
    <property type="entry name" value="Rab_GAP_TBC_domain"/>
</dbReference>
<dbReference type="SMART" id="SM00164">
    <property type="entry name" value="TBC"/>
    <property type="match status" value="1"/>
</dbReference>